<evidence type="ECO:0000313" key="2">
    <source>
        <dbReference type="EMBL" id="RXJ68246.1"/>
    </source>
</evidence>
<sequence length="151" mass="17154">MYLKILLILFLSSISLFAHGIFYDVTEGAVNIRISTANNLSISNADVEVFAPGGNLAYARGFTDLNGNFAFMPDSGGKWHVKVIVPSDHGNHEKEFNIELNEDYKVKDFDRVPVERYLGFFSVLGIMLGVFGIFSFYREYKRKKIENRLKS</sequence>
<accession>A0A4Q0YCV7</accession>
<organism evidence="2 3">
    <name type="scientific">Halarcobacter ebronensis</name>
    <dbReference type="NCBI Taxonomy" id="1462615"/>
    <lineage>
        <taxon>Bacteria</taxon>
        <taxon>Pseudomonadati</taxon>
        <taxon>Campylobacterota</taxon>
        <taxon>Epsilonproteobacteria</taxon>
        <taxon>Campylobacterales</taxon>
        <taxon>Arcobacteraceae</taxon>
        <taxon>Halarcobacter</taxon>
    </lineage>
</organism>
<proteinExistence type="predicted"/>
<dbReference type="AlphaFoldDB" id="A0A4Q0YCV7"/>
<comment type="caution">
    <text evidence="2">The sequence shown here is derived from an EMBL/GenBank/DDBJ whole genome shotgun (WGS) entry which is preliminary data.</text>
</comment>
<dbReference type="SUPFAM" id="SSF49478">
    <property type="entry name" value="Cna protein B-type domain"/>
    <property type="match status" value="1"/>
</dbReference>
<protein>
    <submittedName>
        <fullName evidence="2">Uncharacterized protein</fullName>
    </submittedName>
</protein>
<name>A0A4Q0YCV7_9BACT</name>
<gene>
    <name evidence="2" type="ORF">CRV08_08310</name>
</gene>
<reference evidence="2 3" key="1">
    <citation type="submission" date="2017-10" db="EMBL/GenBank/DDBJ databases">
        <title>Genomics of the genus Arcobacter.</title>
        <authorList>
            <person name="Perez-Cataluna A."/>
            <person name="Figueras M.J."/>
        </authorList>
    </citation>
    <scope>NUCLEOTIDE SEQUENCE [LARGE SCALE GENOMIC DNA]</scope>
    <source>
        <strain evidence="2 3">CECT 8993</strain>
    </source>
</reference>
<evidence type="ECO:0000256" key="1">
    <source>
        <dbReference type="SAM" id="Phobius"/>
    </source>
</evidence>
<evidence type="ECO:0000313" key="3">
    <source>
        <dbReference type="Proteomes" id="UP000290172"/>
    </source>
</evidence>
<keyword evidence="1" id="KW-0472">Membrane</keyword>
<feature type="transmembrane region" description="Helical" evidence="1">
    <location>
        <begin position="117"/>
        <end position="137"/>
    </location>
</feature>
<dbReference type="Proteomes" id="UP000290172">
    <property type="component" value="Unassembled WGS sequence"/>
</dbReference>
<dbReference type="RefSeq" id="WP_128981008.1">
    <property type="nucleotide sequence ID" value="NZ_PDKJ01000006.1"/>
</dbReference>
<keyword evidence="1" id="KW-1133">Transmembrane helix</keyword>
<dbReference type="EMBL" id="PDKJ01000006">
    <property type="protein sequence ID" value="RXJ68246.1"/>
    <property type="molecule type" value="Genomic_DNA"/>
</dbReference>
<keyword evidence="1" id="KW-0812">Transmembrane</keyword>